<comment type="cofactor">
    <cofactor evidence="1">
        <name>[4Fe-4S] cluster</name>
        <dbReference type="ChEBI" id="CHEBI:49883"/>
    </cofactor>
</comment>
<dbReference type="Gene3D" id="3.20.20.70">
    <property type="entry name" value="Aldolase class I"/>
    <property type="match status" value="1"/>
</dbReference>
<accession>A0ABR8TN06</accession>
<proteinExistence type="inferred from homology"/>
<evidence type="ECO:0000259" key="8">
    <source>
        <dbReference type="Pfam" id="PF13186"/>
    </source>
</evidence>
<evidence type="ECO:0000313" key="9">
    <source>
        <dbReference type="EMBL" id="MBD7977157.1"/>
    </source>
</evidence>
<dbReference type="InterPro" id="IPR007197">
    <property type="entry name" value="rSAM"/>
</dbReference>
<keyword evidence="10" id="KW-1185">Reference proteome</keyword>
<evidence type="ECO:0000256" key="2">
    <source>
        <dbReference type="ARBA" id="ARBA00022691"/>
    </source>
</evidence>
<dbReference type="InterPro" id="IPR023867">
    <property type="entry name" value="Sulphatase_maturase_rSAM"/>
</dbReference>
<dbReference type="PANTHER" id="PTHR43273:SF3">
    <property type="entry name" value="ANAEROBIC SULFATASE-MATURATING ENZYME HOMOLOG ASLB-RELATED"/>
    <property type="match status" value="1"/>
</dbReference>
<name>A0ABR8TN06_9PSED</name>
<feature type="domain" description="4Fe4S-binding SPASM" evidence="8">
    <location>
        <begin position="385"/>
        <end position="443"/>
    </location>
</feature>
<keyword evidence="3" id="KW-0479">Metal-binding</keyword>
<feature type="domain" description="Radical SAM core" evidence="7">
    <location>
        <begin position="105"/>
        <end position="298"/>
    </location>
</feature>
<dbReference type="SFLD" id="SFLDS00029">
    <property type="entry name" value="Radical_SAM"/>
    <property type="match status" value="1"/>
</dbReference>
<comment type="caution">
    <text evidence="9">The sequence shown here is derived from an EMBL/GenBank/DDBJ whole genome shotgun (WGS) entry which is preliminary data.</text>
</comment>
<dbReference type="InterPro" id="IPR023885">
    <property type="entry name" value="4Fe4S-binding_SPASM_dom"/>
</dbReference>
<dbReference type="PANTHER" id="PTHR43273">
    <property type="entry name" value="ANAEROBIC SULFATASE-MATURATING ENZYME HOMOLOG ASLB-RELATED"/>
    <property type="match status" value="1"/>
</dbReference>
<protein>
    <submittedName>
        <fullName evidence="9">Radical SAM protein</fullName>
    </submittedName>
</protein>
<evidence type="ECO:0000259" key="7">
    <source>
        <dbReference type="Pfam" id="PF04055"/>
    </source>
</evidence>
<dbReference type="Pfam" id="PF04055">
    <property type="entry name" value="Radical_SAM"/>
    <property type="match status" value="1"/>
</dbReference>
<dbReference type="CDD" id="cd01335">
    <property type="entry name" value="Radical_SAM"/>
    <property type="match status" value="1"/>
</dbReference>
<evidence type="ECO:0000256" key="3">
    <source>
        <dbReference type="ARBA" id="ARBA00022723"/>
    </source>
</evidence>
<dbReference type="InterPro" id="IPR013785">
    <property type="entry name" value="Aldolase_TIM"/>
</dbReference>
<keyword evidence="4" id="KW-0408">Iron</keyword>
<keyword evidence="5" id="KW-0411">Iron-sulfur</keyword>
<gene>
    <name evidence="9" type="ORF">H9642_08130</name>
</gene>
<evidence type="ECO:0000256" key="4">
    <source>
        <dbReference type="ARBA" id="ARBA00023004"/>
    </source>
</evidence>
<evidence type="ECO:0000313" key="10">
    <source>
        <dbReference type="Proteomes" id="UP000611945"/>
    </source>
</evidence>
<dbReference type="Proteomes" id="UP000611945">
    <property type="component" value="Unassembled WGS sequence"/>
</dbReference>
<dbReference type="NCBIfam" id="TIGR04085">
    <property type="entry name" value="rSAM_more_4Fe4S"/>
    <property type="match status" value="1"/>
</dbReference>
<evidence type="ECO:0000256" key="6">
    <source>
        <dbReference type="ARBA" id="ARBA00023601"/>
    </source>
</evidence>
<dbReference type="EMBL" id="JACSQG010000003">
    <property type="protein sequence ID" value="MBD7977157.1"/>
    <property type="molecule type" value="Genomic_DNA"/>
</dbReference>
<comment type="similarity">
    <text evidence="6">Belongs to the radical SAM superfamily. Anaerobic sulfatase-maturating enzyme family.</text>
</comment>
<evidence type="ECO:0000256" key="1">
    <source>
        <dbReference type="ARBA" id="ARBA00001966"/>
    </source>
</evidence>
<dbReference type="RefSeq" id="WP_251835931.1">
    <property type="nucleotide sequence ID" value="NZ_JACSQG010000003.1"/>
</dbReference>
<dbReference type="SFLD" id="SFLDG01067">
    <property type="entry name" value="SPASM/twitch_domain_containing"/>
    <property type="match status" value="1"/>
</dbReference>
<evidence type="ECO:0000256" key="5">
    <source>
        <dbReference type="ARBA" id="ARBA00023014"/>
    </source>
</evidence>
<dbReference type="SUPFAM" id="SSF102114">
    <property type="entry name" value="Radical SAM enzymes"/>
    <property type="match status" value="1"/>
</dbReference>
<dbReference type="Pfam" id="PF13186">
    <property type="entry name" value="SPASM"/>
    <property type="match status" value="1"/>
</dbReference>
<sequence length="498" mass="55306">MNSFESEPFILSENIVQTKVDQHFATYHRLLGGLFFLDEAGQELLNTYRKPRNVPASLLSGEASTRADELTQQLIARHILVPARGQQLPAGPSVVEKKINIIQLILANACNFGCTYCFEGVQGKEMSAEDEYNKVDTSRLIAREGIKVNIEDSIYASKERFDHQYDPKNRSMKPADGIAYVESALAVARSEGVVEVMLQFFGGEPLLNWRTIQAVLERFGNGEREGIKIHYSTVTNGSLITEEVARTFAQYQVAVCVSFDSPTSPSRPLKNGDDSTPVVMQGLRTLQRYNNRVAINAALTSSTWSDFDNSIVDLAVDVGAREIGVVVDFDPTFYSDFGARNIVERLWNVVEYGRSRGVVLTGYWHQIFQVMLGFDSVTFRGFKNCSAKGAQFSIEPNGSVFACKAGSTLLGDIRDGTEILNSEPYLQHARLRRDNPDFCRGCEIEGFCGGLCLGPLEKKFASVDSVEPSACDFYRGITQKHIESLKPYEVATFDLQPA</sequence>
<keyword evidence="2" id="KW-0949">S-adenosyl-L-methionine</keyword>
<dbReference type="InterPro" id="IPR058240">
    <property type="entry name" value="rSAM_sf"/>
</dbReference>
<organism evidence="9 10">
    <name type="scientific">Serpens gallinarum</name>
    <dbReference type="NCBI Taxonomy" id="2763075"/>
    <lineage>
        <taxon>Bacteria</taxon>
        <taxon>Pseudomonadati</taxon>
        <taxon>Pseudomonadota</taxon>
        <taxon>Gammaproteobacteria</taxon>
        <taxon>Pseudomonadales</taxon>
        <taxon>Pseudomonadaceae</taxon>
        <taxon>Pseudomonas</taxon>
    </lineage>
</organism>
<reference evidence="9 10" key="1">
    <citation type="submission" date="2020-08" db="EMBL/GenBank/DDBJ databases">
        <title>A Genomic Blueprint of the Chicken Gut Microbiome.</title>
        <authorList>
            <person name="Gilroy R."/>
            <person name="Ravi A."/>
            <person name="Getino M."/>
            <person name="Pursley I."/>
            <person name="Horton D.L."/>
            <person name="Alikhan N.-F."/>
            <person name="Baker D."/>
            <person name="Gharbi K."/>
            <person name="Hall N."/>
            <person name="Watson M."/>
            <person name="Adriaenssens E.M."/>
            <person name="Foster-Nyarko E."/>
            <person name="Jarju S."/>
            <person name="Secka A."/>
            <person name="Antonio M."/>
            <person name="Oren A."/>
            <person name="Chaudhuri R."/>
            <person name="La Ragione R.M."/>
            <person name="Hildebrand F."/>
            <person name="Pallen M.J."/>
        </authorList>
    </citation>
    <scope>NUCLEOTIDE SEQUENCE [LARGE SCALE GENOMIC DNA]</scope>
    <source>
        <strain evidence="9 10">Sa2CUA2</strain>
    </source>
</reference>